<evidence type="ECO:0000313" key="16">
    <source>
        <dbReference type="Proteomes" id="UP000800984"/>
    </source>
</evidence>
<dbReference type="EMBL" id="JAAJBT010000007">
    <property type="protein sequence ID" value="NHM02668.1"/>
    <property type="molecule type" value="Genomic_DNA"/>
</dbReference>
<feature type="transmembrane region" description="Helical" evidence="12">
    <location>
        <begin position="169"/>
        <end position="191"/>
    </location>
</feature>
<feature type="transmembrane region" description="Helical" evidence="12">
    <location>
        <begin position="338"/>
        <end position="360"/>
    </location>
</feature>
<keyword evidence="6 12" id="KW-0812">Transmembrane</keyword>
<evidence type="ECO:0000256" key="3">
    <source>
        <dbReference type="ARBA" id="ARBA00022448"/>
    </source>
</evidence>
<evidence type="ECO:0000259" key="14">
    <source>
        <dbReference type="Pfam" id="PF22776"/>
    </source>
</evidence>
<evidence type="ECO:0000256" key="12">
    <source>
        <dbReference type="SAM" id="Phobius"/>
    </source>
</evidence>
<accession>A0ABX0I8Y2</accession>
<dbReference type="PANTHER" id="PTHR30540:SF79">
    <property type="entry name" value="LOW AFFINITY POTASSIUM TRANSPORT SYSTEM PROTEIN KUP"/>
    <property type="match status" value="1"/>
</dbReference>
<feature type="transmembrane region" description="Helical" evidence="12">
    <location>
        <begin position="211"/>
        <end position="233"/>
    </location>
</feature>
<sequence length="658" mass="74570">METKLGIPSKVTAASLLVALGIIYGDIGTSPLYALKAVIGTRKIDEILVYGGLSAIFWTLILQTSIKYIWLTLKADNNGEGGIFSLYALVKRYGKKLVIPAVLGATTLLADGIITPPISVASAVEGLGMVNGLQDVIVAGNNVVVGLVVVILSLLFFFQRFGTQVIGRFFGPIMLVWFSMLFFAGLNQILIHPDILKALSPVYAYEMLTQYPQGFWLLGSVFLCTTGAEALYSDLGHCGIKNIRISWIFVKTSLVTAYLGQAAWLMHQNEAFLNGRNPFFEIMPTWFLLPSIIIATLATVIASQALISGSYTLINEAINLNFWPRVAVRQPSELKGQIYIPSVNNVLWFGCVLMILYFRSSEHMEAAYGFSITITMMMTTLLLGYFLRYRLKWNKYAVFLVVGLFAIVETSFFIANVAKIKERWMFLFFELGIFMVMYIWYEARKIHNRYTKFTELGKYSTQLAALSEDDSIPKFATHLIYLSKADRRHQVEEKIIKSILAKKPKRADVYWFLHLNRTNEPYTLTYNVSELVDDKVIKVNINVGFRIQPKTELYFKKIVQELVANKELNLHIRPDGSSKYNNEPDFKFVVIEKYLSVENEFSIKDSLLLNTYNYLKHFGISDEKAFGLDKSDVIIEQVPLLYQPISNIDLTREEDAAR</sequence>
<evidence type="ECO:0000256" key="1">
    <source>
        <dbReference type="ARBA" id="ARBA00004141"/>
    </source>
</evidence>
<feature type="domain" description="K+ potassium transporter C-terminal" evidence="14">
    <location>
        <begin position="477"/>
        <end position="634"/>
    </location>
</feature>
<dbReference type="Proteomes" id="UP000800984">
    <property type="component" value="Unassembled WGS sequence"/>
</dbReference>
<evidence type="ECO:0000256" key="4">
    <source>
        <dbReference type="ARBA" id="ARBA00022475"/>
    </source>
</evidence>
<evidence type="ECO:0000256" key="6">
    <source>
        <dbReference type="ARBA" id="ARBA00022692"/>
    </source>
</evidence>
<keyword evidence="3" id="KW-0813">Transport</keyword>
<evidence type="ECO:0000256" key="2">
    <source>
        <dbReference type="ARBA" id="ARBA00007019"/>
    </source>
</evidence>
<organism evidence="15 16">
    <name type="scientific">Flavobacterium difficile</name>
    <dbReference type="NCBI Taxonomy" id="2709659"/>
    <lineage>
        <taxon>Bacteria</taxon>
        <taxon>Pseudomonadati</taxon>
        <taxon>Bacteroidota</taxon>
        <taxon>Flavobacteriia</taxon>
        <taxon>Flavobacteriales</taxon>
        <taxon>Flavobacteriaceae</taxon>
        <taxon>Flavobacterium</taxon>
    </lineage>
</organism>
<evidence type="ECO:0000313" key="15">
    <source>
        <dbReference type="EMBL" id="NHM02668.1"/>
    </source>
</evidence>
<feature type="transmembrane region" description="Helical" evidence="12">
    <location>
        <begin position="424"/>
        <end position="441"/>
    </location>
</feature>
<feature type="transmembrane region" description="Helical" evidence="12">
    <location>
        <begin position="136"/>
        <end position="157"/>
    </location>
</feature>
<comment type="similarity">
    <text evidence="2">Belongs to the HAK/KUP transporter (TC 2.A.72) family.</text>
</comment>
<keyword evidence="4" id="KW-1003">Cell membrane</keyword>
<feature type="transmembrane region" description="Helical" evidence="12">
    <location>
        <begin position="12"/>
        <end position="35"/>
    </location>
</feature>
<feature type="transmembrane region" description="Helical" evidence="12">
    <location>
        <begin position="47"/>
        <end position="70"/>
    </location>
</feature>
<dbReference type="InterPro" id="IPR053952">
    <property type="entry name" value="K_trans_C"/>
</dbReference>
<dbReference type="RefSeq" id="WP_166077796.1">
    <property type="nucleotide sequence ID" value="NZ_JAAJBT010000007.1"/>
</dbReference>
<comment type="subcellular location">
    <subcellularLocation>
        <location evidence="1">Membrane</location>
        <topology evidence="1">Multi-pass membrane protein</topology>
    </subcellularLocation>
</comment>
<protein>
    <submittedName>
        <fullName evidence="15">KUP/HAK/KT family potassium transporter</fullName>
    </submittedName>
</protein>
<keyword evidence="8" id="KW-0630">Potassium</keyword>
<keyword evidence="9 12" id="KW-1133">Transmembrane helix</keyword>
<keyword evidence="5" id="KW-0633">Potassium transport</keyword>
<keyword evidence="10" id="KW-0406">Ion transport</keyword>
<dbReference type="InterPro" id="IPR053951">
    <property type="entry name" value="K_trans_N"/>
</dbReference>
<dbReference type="Pfam" id="PF22776">
    <property type="entry name" value="K_trans_C"/>
    <property type="match status" value="1"/>
</dbReference>
<evidence type="ECO:0000256" key="11">
    <source>
        <dbReference type="ARBA" id="ARBA00023136"/>
    </source>
</evidence>
<gene>
    <name evidence="15" type="ORF">G4D72_11180</name>
</gene>
<feature type="transmembrane region" description="Helical" evidence="12">
    <location>
        <begin position="366"/>
        <end position="387"/>
    </location>
</feature>
<feature type="transmembrane region" description="Helical" evidence="12">
    <location>
        <begin position="396"/>
        <end position="418"/>
    </location>
</feature>
<keyword evidence="7" id="KW-0769">Symport</keyword>
<keyword evidence="16" id="KW-1185">Reference proteome</keyword>
<evidence type="ECO:0000256" key="7">
    <source>
        <dbReference type="ARBA" id="ARBA00022847"/>
    </source>
</evidence>
<evidence type="ECO:0000256" key="9">
    <source>
        <dbReference type="ARBA" id="ARBA00022989"/>
    </source>
</evidence>
<proteinExistence type="inferred from homology"/>
<evidence type="ECO:0000256" key="10">
    <source>
        <dbReference type="ARBA" id="ARBA00023065"/>
    </source>
</evidence>
<dbReference type="PANTHER" id="PTHR30540">
    <property type="entry name" value="OSMOTIC STRESS POTASSIUM TRANSPORTER"/>
    <property type="match status" value="1"/>
</dbReference>
<keyword evidence="11 12" id="KW-0472">Membrane</keyword>
<feature type="domain" description="K+ potassium transporter integral membrane" evidence="13">
    <location>
        <begin position="17"/>
        <end position="452"/>
    </location>
</feature>
<reference evidence="15 16" key="1">
    <citation type="submission" date="2020-02" db="EMBL/GenBank/DDBJ databases">
        <authorList>
            <person name="Chen W.-M."/>
        </authorList>
    </citation>
    <scope>NUCLEOTIDE SEQUENCE [LARGE SCALE GENOMIC DNA]</scope>
    <source>
        <strain evidence="15 16">KDG-16</strain>
    </source>
</reference>
<evidence type="ECO:0000259" key="13">
    <source>
        <dbReference type="Pfam" id="PF02705"/>
    </source>
</evidence>
<evidence type="ECO:0000256" key="8">
    <source>
        <dbReference type="ARBA" id="ARBA00022958"/>
    </source>
</evidence>
<feature type="transmembrane region" description="Helical" evidence="12">
    <location>
        <begin position="286"/>
        <end position="307"/>
    </location>
</feature>
<evidence type="ECO:0000256" key="5">
    <source>
        <dbReference type="ARBA" id="ARBA00022538"/>
    </source>
</evidence>
<feature type="transmembrane region" description="Helical" evidence="12">
    <location>
        <begin position="245"/>
        <end position="266"/>
    </location>
</feature>
<comment type="caution">
    <text evidence="15">The sequence shown here is derived from an EMBL/GenBank/DDBJ whole genome shotgun (WGS) entry which is preliminary data.</text>
</comment>
<name>A0ABX0I8Y2_9FLAO</name>
<dbReference type="Pfam" id="PF02705">
    <property type="entry name" value="K_trans"/>
    <property type="match status" value="1"/>
</dbReference>
<dbReference type="InterPro" id="IPR003855">
    <property type="entry name" value="K+_transporter"/>
</dbReference>